<gene>
    <name evidence="1" type="ORF">SMN809_LOCUS76643</name>
</gene>
<dbReference type="Proteomes" id="UP000676336">
    <property type="component" value="Unassembled WGS sequence"/>
</dbReference>
<dbReference type="AlphaFoldDB" id="A0A8S3ISC7"/>
<protein>
    <submittedName>
        <fullName evidence="1">Uncharacterized protein</fullName>
    </submittedName>
</protein>
<evidence type="ECO:0000313" key="2">
    <source>
        <dbReference type="Proteomes" id="UP000676336"/>
    </source>
</evidence>
<comment type="caution">
    <text evidence="1">The sequence shown here is derived from an EMBL/GenBank/DDBJ whole genome shotgun (WGS) entry which is preliminary data.</text>
</comment>
<name>A0A8S3ISC7_9BILA</name>
<accession>A0A8S3ISC7</accession>
<feature type="non-terminal residue" evidence="1">
    <location>
        <position position="1"/>
    </location>
</feature>
<sequence>ATTPLKTTTHLPTSRSVRQLRNQQNIHLVPTQSYQVSSAECGVTHSEGHIFGG</sequence>
<evidence type="ECO:0000313" key="1">
    <source>
        <dbReference type="EMBL" id="CAF5205009.1"/>
    </source>
</evidence>
<reference evidence="1" key="1">
    <citation type="submission" date="2021-02" db="EMBL/GenBank/DDBJ databases">
        <authorList>
            <person name="Nowell W R."/>
        </authorList>
    </citation>
    <scope>NUCLEOTIDE SEQUENCE</scope>
</reference>
<organism evidence="1 2">
    <name type="scientific">Rotaria magnacalcarata</name>
    <dbReference type="NCBI Taxonomy" id="392030"/>
    <lineage>
        <taxon>Eukaryota</taxon>
        <taxon>Metazoa</taxon>
        <taxon>Spiralia</taxon>
        <taxon>Gnathifera</taxon>
        <taxon>Rotifera</taxon>
        <taxon>Eurotatoria</taxon>
        <taxon>Bdelloidea</taxon>
        <taxon>Philodinida</taxon>
        <taxon>Philodinidae</taxon>
        <taxon>Rotaria</taxon>
    </lineage>
</organism>
<proteinExistence type="predicted"/>
<dbReference type="EMBL" id="CAJOBI010335346">
    <property type="protein sequence ID" value="CAF5205009.1"/>
    <property type="molecule type" value="Genomic_DNA"/>
</dbReference>